<comment type="caution">
    <text evidence="1">The sequence shown here is derived from an EMBL/GenBank/DDBJ whole genome shotgun (WGS) entry which is preliminary data.</text>
</comment>
<evidence type="ECO:0000313" key="1">
    <source>
        <dbReference type="EMBL" id="MEJ8826442.1"/>
    </source>
</evidence>
<dbReference type="RefSeq" id="WP_340367476.1">
    <property type="nucleotide sequence ID" value="NZ_JBBKZV010000034.1"/>
</dbReference>
<organism evidence="1 2">
    <name type="scientific">Variovorax humicola</name>
    <dbReference type="NCBI Taxonomy" id="1769758"/>
    <lineage>
        <taxon>Bacteria</taxon>
        <taxon>Pseudomonadati</taxon>
        <taxon>Pseudomonadota</taxon>
        <taxon>Betaproteobacteria</taxon>
        <taxon>Burkholderiales</taxon>
        <taxon>Comamonadaceae</taxon>
        <taxon>Variovorax</taxon>
    </lineage>
</organism>
<sequence>MFCVVYRLRRWGEKLPVEEVKARPGAGVVILERIHGMNEGWAQFFDPRESGPAKDELCSARVTKIAKGGMLIDGLGAARWQGIDTAEIRDSLQLEEPPEPWRLQKHPLPTLYGCRDADYLDSLMPT</sequence>
<protein>
    <submittedName>
        <fullName evidence="1">Uncharacterized protein</fullName>
    </submittedName>
</protein>
<proteinExistence type="predicted"/>
<keyword evidence="2" id="KW-1185">Reference proteome</keyword>
<dbReference type="EMBL" id="JBBKZV010000034">
    <property type="protein sequence ID" value="MEJ8826442.1"/>
    <property type="molecule type" value="Genomic_DNA"/>
</dbReference>
<evidence type="ECO:0000313" key="2">
    <source>
        <dbReference type="Proteomes" id="UP001363010"/>
    </source>
</evidence>
<name>A0ABU8W8S3_9BURK</name>
<gene>
    <name evidence="1" type="ORF">WKW80_31210</name>
</gene>
<dbReference type="Proteomes" id="UP001363010">
    <property type="component" value="Unassembled WGS sequence"/>
</dbReference>
<reference evidence="1 2" key="1">
    <citation type="submission" date="2024-03" db="EMBL/GenBank/DDBJ databases">
        <title>Novel species of the genus Variovorax.</title>
        <authorList>
            <person name="Liu Q."/>
            <person name="Xin Y.-H."/>
        </authorList>
    </citation>
    <scope>NUCLEOTIDE SEQUENCE [LARGE SCALE GENOMIC DNA]</scope>
    <source>
        <strain evidence="1 2">KACC 18501</strain>
    </source>
</reference>
<accession>A0ABU8W8S3</accession>